<feature type="domain" description="Methyltransferase type 11" evidence="1">
    <location>
        <begin position="89"/>
        <end position="184"/>
    </location>
</feature>
<dbReference type="Proteomes" id="UP000473531">
    <property type="component" value="Unassembled WGS sequence"/>
</dbReference>
<dbReference type="Gene3D" id="3.40.50.150">
    <property type="entry name" value="Vaccinia Virus protein VP39"/>
    <property type="match status" value="1"/>
</dbReference>
<evidence type="ECO:0000313" key="3">
    <source>
        <dbReference type="Proteomes" id="UP000473531"/>
    </source>
</evidence>
<dbReference type="OrthoDB" id="9787738at2"/>
<dbReference type="RefSeq" id="WP_160601721.1">
    <property type="nucleotide sequence ID" value="NZ_WTYU01000002.1"/>
</dbReference>
<name>A0A6L7GGX5_9SPHN</name>
<proteinExistence type="predicted"/>
<accession>A0A6L7GGX5</accession>
<dbReference type="GO" id="GO:0032259">
    <property type="term" value="P:methylation"/>
    <property type="evidence" value="ECO:0007669"/>
    <property type="project" value="UniProtKB-KW"/>
</dbReference>
<dbReference type="PANTHER" id="PTHR43591">
    <property type="entry name" value="METHYLTRANSFERASE"/>
    <property type="match status" value="1"/>
</dbReference>
<dbReference type="CDD" id="cd02440">
    <property type="entry name" value="AdoMet_MTases"/>
    <property type="match status" value="1"/>
</dbReference>
<dbReference type="Pfam" id="PF08241">
    <property type="entry name" value="Methyltransf_11"/>
    <property type="match status" value="1"/>
</dbReference>
<evidence type="ECO:0000313" key="2">
    <source>
        <dbReference type="EMBL" id="MXP15157.1"/>
    </source>
</evidence>
<reference evidence="2 3" key="1">
    <citation type="submission" date="2019-12" db="EMBL/GenBank/DDBJ databases">
        <title>Genomic-based taxomic classification of the family Erythrobacteraceae.</title>
        <authorList>
            <person name="Xu L."/>
        </authorList>
    </citation>
    <scope>NUCLEOTIDE SEQUENCE [LARGE SCALE GENOMIC DNA]</scope>
    <source>
        <strain evidence="2 3">KCTC 52259</strain>
    </source>
</reference>
<gene>
    <name evidence="2" type="ORF">GRI44_10400</name>
</gene>
<protein>
    <submittedName>
        <fullName evidence="2">Methyltransferase domain-containing protein</fullName>
    </submittedName>
</protein>
<dbReference type="AlphaFoldDB" id="A0A6L7GGX5"/>
<sequence length="326" mass="36840">MTNTFHAIFDASVKKPIELSERYASLTDVSGAENQQQTNDVFTEKWDKYAATDELEKFYAFQRDWYLKLYGFDSEAALATHLGKCRIIVDAGCGLGYKAAWFARLAPGAVVVGIDYSGAAKQASELFGELDNLFFLQGDIAKTPFKDGAVDYVSCDQVIMHTESPEATFAELSRITASAGQFACYFYAKKALPRELLDDYFRMHCKEVTSEQLWEMSEQLTELGKRLSELTVNIDVPEIPLLGIKGGEMDIQRFVYWNFLKCFWNEELGKDTSIVTNFDWYSPSNARRFSEDEVRRIVADNGMKAATFHSEEAAYSGRFAHSTVPD</sequence>
<dbReference type="GO" id="GO:0008757">
    <property type="term" value="F:S-adenosylmethionine-dependent methyltransferase activity"/>
    <property type="evidence" value="ECO:0007669"/>
    <property type="project" value="InterPro"/>
</dbReference>
<evidence type="ECO:0000259" key="1">
    <source>
        <dbReference type="Pfam" id="PF08241"/>
    </source>
</evidence>
<dbReference type="InterPro" id="IPR013216">
    <property type="entry name" value="Methyltransf_11"/>
</dbReference>
<dbReference type="SUPFAM" id="SSF53335">
    <property type="entry name" value="S-adenosyl-L-methionine-dependent methyltransferases"/>
    <property type="match status" value="1"/>
</dbReference>
<organism evidence="2 3">
    <name type="scientific">Allopontixanthobacter confluentis</name>
    <dbReference type="NCBI Taxonomy" id="1849021"/>
    <lineage>
        <taxon>Bacteria</taxon>
        <taxon>Pseudomonadati</taxon>
        <taxon>Pseudomonadota</taxon>
        <taxon>Alphaproteobacteria</taxon>
        <taxon>Sphingomonadales</taxon>
        <taxon>Erythrobacteraceae</taxon>
        <taxon>Allopontixanthobacter</taxon>
    </lineage>
</organism>
<keyword evidence="3" id="KW-1185">Reference proteome</keyword>
<dbReference type="InterPro" id="IPR029063">
    <property type="entry name" value="SAM-dependent_MTases_sf"/>
</dbReference>
<dbReference type="PANTHER" id="PTHR43591:SF24">
    <property type="entry name" value="2-METHOXY-6-POLYPRENYL-1,4-BENZOQUINOL METHYLASE, MITOCHONDRIAL"/>
    <property type="match status" value="1"/>
</dbReference>
<keyword evidence="2" id="KW-0808">Transferase</keyword>
<comment type="caution">
    <text evidence="2">The sequence shown here is derived from an EMBL/GenBank/DDBJ whole genome shotgun (WGS) entry which is preliminary data.</text>
</comment>
<dbReference type="EMBL" id="WTYU01000002">
    <property type="protein sequence ID" value="MXP15157.1"/>
    <property type="molecule type" value="Genomic_DNA"/>
</dbReference>
<keyword evidence="2" id="KW-0489">Methyltransferase</keyword>